<evidence type="ECO:0000313" key="9">
    <source>
        <dbReference type="EMBL" id="TXL66634.1"/>
    </source>
</evidence>
<name>A0A5C8NZD8_9BACI</name>
<keyword evidence="10" id="KW-1185">Reference proteome</keyword>
<reference evidence="9 10" key="1">
    <citation type="submission" date="2019-06" db="EMBL/GenBank/DDBJ databases">
        <title>Cerasibacillus sp. nov., isolated from maize field.</title>
        <authorList>
            <person name="Lin S.-Y."/>
            <person name="Tsai C.-F."/>
            <person name="Young C.-C."/>
        </authorList>
    </citation>
    <scope>NUCLEOTIDE SEQUENCE [LARGE SCALE GENOMIC DNA]</scope>
    <source>
        <strain evidence="9 10">CC-CFT480</strain>
    </source>
</reference>
<dbReference type="GO" id="GO:0045259">
    <property type="term" value="C:proton-transporting ATP synthase complex"/>
    <property type="evidence" value="ECO:0007669"/>
    <property type="project" value="UniProtKB-KW"/>
</dbReference>
<evidence type="ECO:0000256" key="6">
    <source>
        <dbReference type="ARBA" id="ARBA00023196"/>
    </source>
</evidence>
<dbReference type="GO" id="GO:0005886">
    <property type="term" value="C:plasma membrane"/>
    <property type="evidence" value="ECO:0007669"/>
    <property type="project" value="UniProtKB-SubCell"/>
</dbReference>
<dbReference type="EMBL" id="VDUW01000002">
    <property type="protein sequence ID" value="TXL66634.1"/>
    <property type="molecule type" value="Genomic_DNA"/>
</dbReference>
<accession>A0A5C8NZD8</accession>
<keyword evidence="7 8" id="KW-0066">ATP synthesis</keyword>
<dbReference type="PRINTS" id="PR00125">
    <property type="entry name" value="ATPASEDELTA"/>
</dbReference>
<dbReference type="AlphaFoldDB" id="A0A5C8NZD8"/>
<dbReference type="NCBIfam" id="NF004403">
    <property type="entry name" value="PRK05758.2-4"/>
    <property type="match status" value="1"/>
</dbReference>
<evidence type="ECO:0000256" key="2">
    <source>
        <dbReference type="ARBA" id="ARBA00022448"/>
    </source>
</evidence>
<evidence type="ECO:0000256" key="7">
    <source>
        <dbReference type="ARBA" id="ARBA00023310"/>
    </source>
</evidence>
<evidence type="ECO:0000256" key="5">
    <source>
        <dbReference type="ARBA" id="ARBA00023136"/>
    </source>
</evidence>
<keyword evidence="3 8" id="KW-0375">Hydrogen ion transport</keyword>
<evidence type="ECO:0000256" key="8">
    <source>
        <dbReference type="HAMAP-Rule" id="MF_01416"/>
    </source>
</evidence>
<dbReference type="InterPro" id="IPR000711">
    <property type="entry name" value="ATPase_OSCP/dsu"/>
</dbReference>
<keyword evidence="6 8" id="KW-0139">CF(1)</keyword>
<dbReference type="Gene3D" id="1.10.520.20">
    <property type="entry name" value="N-terminal domain of the delta subunit of the F1F0-ATP synthase"/>
    <property type="match status" value="1"/>
</dbReference>
<keyword evidence="4 8" id="KW-0406">Ion transport</keyword>
<organism evidence="9 10">
    <name type="scientific">Cerasibacillus terrae</name>
    <dbReference type="NCBI Taxonomy" id="2498845"/>
    <lineage>
        <taxon>Bacteria</taxon>
        <taxon>Bacillati</taxon>
        <taxon>Bacillota</taxon>
        <taxon>Bacilli</taxon>
        <taxon>Bacillales</taxon>
        <taxon>Bacillaceae</taxon>
        <taxon>Cerasibacillus</taxon>
    </lineage>
</organism>
<evidence type="ECO:0000313" key="10">
    <source>
        <dbReference type="Proteomes" id="UP000321574"/>
    </source>
</evidence>
<dbReference type="NCBIfam" id="TIGR01145">
    <property type="entry name" value="ATP_synt_delta"/>
    <property type="match status" value="1"/>
</dbReference>
<sequence length="181" mass="20440">MSEAIVANRYADALFQVGTKKNILDQLVDQFRVVKEVFQTNEQLRLVLGHPQINHARKQELIESVFQSMEKDVVNTLKLLVERGRVEVIPSMVEQLIEQAHEQKGIAVATVYSVRKLSDEEEKAIAKTIAIRFQKQDVQIKNIVDSTLIGGIKVRVGNTILDGSISGKLERMERQFATANK</sequence>
<proteinExistence type="inferred from homology"/>
<keyword evidence="2 8" id="KW-0813">Transport</keyword>
<gene>
    <name evidence="8" type="primary">atpH</name>
    <name evidence="9" type="ORF">FHP05_04410</name>
</gene>
<dbReference type="InterPro" id="IPR020781">
    <property type="entry name" value="ATPase_OSCP/d_CS"/>
</dbReference>
<dbReference type="PROSITE" id="PS00389">
    <property type="entry name" value="ATPASE_DELTA"/>
    <property type="match status" value="1"/>
</dbReference>
<evidence type="ECO:0000256" key="3">
    <source>
        <dbReference type="ARBA" id="ARBA00022781"/>
    </source>
</evidence>
<protein>
    <recommendedName>
        <fullName evidence="8">ATP synthase subunit delta</fullName>
    </recommendedName>
    <alternativeName>
        <fullName evidence="8">ATP synthase F(1) sector subunit delta</fullName>
    </alternativeName>
    <alternativeName>
        <fullName evidence="8">F-type ATPase subunit delta</fullName>
        <shortName evidence="8">F-ATPase subunit delta</shortName>
    </alternativeName>
</protein>
<dbReference type="GO" id="GO:0046933">
    <property type="term" value="F:proton-transporting ATP synthase activity, rotational mechanism"/>
    <property type="evidence" value="ECO:0007669"/>
    <property type="project" value="UniProtKB-UniRule"/>
</dbReference>
<comment type="function">
    <text evidence="8">This protein is part of the stalk that links CF(0) to CF(1). It either transmits conformational changes from CF(0) to CF(1) or is implicated in proton conduction.</text>
</comment>
<keyword evidence="8" id="KW-1003">Cell membrane</keyword>
<dbReference type="InterPro" id="IPR026015">
    <property type="entry name" value="ATP_synth_OSCP/delta_N_sf"/>
</dbReference>
<dbReference type="HAMAP" id="MF_01416">
    <property type="entry name" value="ATP_synth_delta_bact"/>
    <property type="match status" value="1"/>
</dbReference>
<evidence type="ECO:0000256" key="4">
    <source>
        <dbReference type="ARBA" id="ARBA00023065"/>
    </source>
</evidence>
<comment type="similarity">
    <text evidence="8">Belongs to the ATPase delta chain family.</text>
</comment>
<dbReference type="SUPFAM" id="SSF47928">
    <property type="entry name" value="N-terminal domain of the delta subunit of the F1F0-ATP synthase"/>
    <property type="match status" value="1"/>
</dbReference>
<comment type="caution">
    <text evidence="9">The sequence shown here is derived from an EMBL/GenBank/DDBJ whole genome shotgun (WGS) entry which is preliminary data.</text>
</comment>
<dbReference type="RefSeq" id="WP_147666033.1">
    <property type="nucleotide sequence ID" value="NZ_VDUW01000002.1"/>
</dbReference>
<dbReference type="OrthoDB" id="9802471at2"/>
<comment type="function">
    <text evidence="8">F(1)F(0) ATP synthase produces ATP from ADP in the presence of a proton or sodium gradient. F-type ATPases consist of two structural domains, F(1) containing the extramembraneous catalytic core and F(0) containing the membrane proton channel, linked together by a central stalk and a peripheral stalk. During catalysis, ATP synthesis in the catalytic domain of F(1) is coupled via a rotary mechanism of the central stalk subunits to proton translocation.</text>
</comment>
<comment type="subcellular location">
    <subcellularLocation>
        <location evidence="8">Cell membrane</location>
        <topology evidence="8">Peripheral membrane protein</topology>
    </subcellularLocation>
    <subcellularLocation>
        <location evidence="1">Membrane</location>
    </subcellularLocation>
</comment>
<dbReference type="Proteomes" id="UP000321574">
    <property type="component" value="Unassembled WGS sequence"/>
</dbReference>
<dbReference type="Pfam" id="PF00213">
    <property type="entry name" value="OSCP"/>
    <property type="match status" value="1"/>
</dbReference>
<keyword evidence="5 8" id="KW-0472">Membrane</keyword>
<dbReference type="PANTHER" id="PTHR11910">
    <property type="entry name" value="ATP SYNTHASE DELTA CHAIN"/>
    <property type="match status" value="1"/>
</dbReference>
<evidence type="ECO:0000256" key="1">
    <source>
        <dbReference type="ARBA" id="ARBA00004370"/>
    </source>
</evidence>